<feature type="domain" description="DUF3279" evidence="1">
    <location>
        <begin position="96"/>
        <end position="130"/>
    </location>
</feature>
<evidence type="ECO:0000313" key="3">
    <source>
        <dbReference type="EMBL" id="TPG63131.1"/>
    </source>
</evidence>
<dbReference type="EMBL" id="RCZD01000003">
    <property type="protein sequence ID" value="TPG63131.1"/>
    <property type="molecule type" value="Genomic_DNA"/>
</dbReference>
<evidence type="ECO:0000259" key="1">
    <source>
        <dbReference type="Pfam" id="PF11682"/>
    </source>
</evidence>
<proteinExistence type="predicted"/>
<gene>
    <name evidence="3" type="ORF">EAH77_05985</name>
</gene>
<dbReference type="InterPro" id="IPR021696">
    <property type="entry name" value="DUF3279"/>
</dbReference>
<sequence>MQFKKIKRGVTHNGRWVKAELYPLPASLRCYCEGCLNPLHFRMTHAEGRFFEHDLENSDINRLEECPYLLLPHRPAPLSTVARETALQESFHLGNPQPKHFICVMCDYEFFGLKHCPCCGYTLYCTEVKNRNTLTLSEKFAK</sequence>
<dbReference type="OrthoDB" id="6624929at2"/>
<protein>
    <submittedName>
        <fullName evidence="3">Uncharacterized protein</fullName>
    </submittedName>
</protein>
<keyword evidence="4" id="KW-1185">Reference proteome</keyword>
<feature type="domain" description="DUF7828" evidence="2">
    <location>
        <begin position="7"/>
        <end position="69"/>
    </location>
</feature>
<reference evidence="3 4" key="1">
    <citation type="journal article" date="2019" name="Environ. Microbiol.">
        <title>Species interactions and distinct microbial communities in high Arctic permafrost affected cryosols are associated with the CH4 and CO2 gas fluxes.</title>
        <authorList>
            <person name="Altshuler I."/>
            <person name="Hamel J."/>
            <person name="Turney S."/>
            <person name="Magnuson E."/>
            <person name="Levesque R."/>
            <person name="Greer C."/>
            <person name="Whyte L.G."/>
        </authorList>
    </citation>
    <scope>NUCLEOTIDE SEQUENCE [LARGE SCALE GENOMIC DNA]</scope>
    <source>
        <strain evidence="3 4">E4</strain>
    </source>
</reference>
<evidence type="ECO:0000259" key="2">
    <source>
        <dbReference type="Pfam" id="PF25165"/>
    </source>
</evidence>
<organism evidence="3 4">
    <name type="scientific">Ewingella americana</name>
    <dbReference type="NCBI Taxonomy" id="41202"/>
    <lineage>
        <taxon>Bacteria</taxon>
        <taxon>Pseudomonadati</taxon>
        <taxon>Pseudomonadota</taxon>
        <taxon>Gammaproteobacteria</taxon>
        <taxon>Enterobacterales</taxon>
        <taxon>Yersiniaceae</taxon>
        <taxon>Ewingella</taxon>
    </lineage>
</organism>
<dbReference type="Pfam" id="PF11682">
    <property type="entry name" value="Zn_ribbon_11"/>
    <property type="match status" value="1"/>
</dbReference>
<name>A0A502GMP7_9GAMM</name>
<comment type="caution">
    <text evidence="3">The sequence shown here is derived from an EMBL/GenBank/DDBJ whole genome shotgun (WGS) entry which is preliminary data.</text>
</comment>
<dbReference type="InterPro" id="IPR057150">
    <property type="entry name" value="DUF7828"/>
</dbReference>
<dbReference type="Pfam" id="PF25165">
    <property type="entry name" value="DUF7828"/>
    <property type="match status" value="1"/>
</dbReference>
<dbReference type="AlphaFoldDB" id="A0A502GMP7"/>
<evidence type="ECO:0000313" key="4">
    <source>
        <dbReference type="Proteomes" id="UP000317663"/>
    </source>
</evidence>
<accession>A0A502GMP7</accession>
<dbReference type="RefSeq" id="WP_140470901.1">
    <property type="nucleotide sequence ID" value="NZ_RCZD01000003.1"/>
</dbReference>
<dbReference type="Proteomes" id="UP000317663">
    <property type="component" value="Unassembled WGS sequence"/>
</dbReference>